<accession>A0A2P2P507</accession>
<feature type="transmembrane region" description="Helical" evidence="1">
    <location>
        <begin position="18"/>
        <end position="38"/>
    </location>
</feature>
<keyword evidence="1" id="KW-0812">Transmembrane</keyword>
<keyword evidence="1" id="KW-0472">Membrane</keyword>
<dbReference type="EMBL" id="GGEC01069360">
    <property type="protein sequence ID" value="MBX49844.1"/>
    <property type="molecule type" value="Transcribed_RNA"/>
</dbReference>
<dbReference type="AlphaFoldDB" id="A0A2P2P507"/>
<protein>
    <submittedName>
        <fullName evidence="2">Uncharacterized protein</fullName>
    </submittedName>
</protein>
<sequence>MFLVYSGSSLRGVKRKRLCILLGSSSIIHIFPVIDYFGSKVSSILK</sequence>
<proteinExistence type="predicted"/>
<evidence type="ECO:0000256" key="1">
    <source>
        <dbReference type="SAM" id="Phobius"/>
    </source>
</evidence>
<name>A0A2P2P507_RHIMU</name>
<reference evidence="2" key="1">
    <citation type="submission" date="2018-02" db="EMBL/GenBank/DDBJ databases">
        <title>Rhizophora mucronata_Transcriptome.</title>
        <authorList>
            <person name="Meera S.P."/>
            <person name="Sreeshan A."/>
            <person name="Augustine A."/>
        </authorList>
    </citation>
    <scope>NUCLEOTIDE SEQUENCE</scope>
    <source>
        <tissue evidence="2">Leaf</tissue>
    </source>
</reference>
<organism evidence="2">
    <name type="scientific">Rhizophora mucronata</name>
    <name type="common">Asiatic mangrove</name>
    <dbReference type="NCBI Taxonomy" id="61149"/>
    <lineage>
        <taxon>Eukaryota</taxon>
        <taxon>Viridiplantae</taxon>
        <taxon>Streptophyta</taxon>
        <taxon>Embryophyta</taxon>
        <taxon>Tracheophyta</taxon>
        <taxon>Spermatophyta</taxon>
        <taxon>Magnoliopsida</taxon>
        <taxon>eudicotyledons</taxon>
        <taxon>Gunneridae</taxon>
        <taxon>Pentapetalae</taxon>
        <taxon>rosids</taxon>
        <taxon>fabids</taxon>
        <taxon>Malpighiales</taxon>
        <taxon>Rhizophoraceae</taxon>
        <taxon>Rhizophora</taxon>
    </lineage>
</organism>
<keyword evidence="1" id="KW-1133">Transmembrane helix</keyword>
<evidence type="ECO:0000313" key="2">
    <source>
        <dbReference type="EMBL" id="MBX49844.1"/>
    </source>
</evidence>